<feature type="region of interest" description="Disordered" evidence="2">
    <location>
        <begin position="122"/>
        <end position="153"/>
    </location>
</feature>
<dbReference type="PANTHER" id="PTHR14881">
    <property type="entry name" value="LISH DOMAIN-CONTAINING PROTEIN ARMC9"/>
    <property type="match status" value="1"/>
</dbReference>
<dbReference type="PANTHER" id="PTHR14881:SF4">
    <property type="entry name" value="LISH DOMAIN-CONTAINING PROTEIN ARMC9"/>
    <property type="match status" value="1"/>
</dbReference>
<dbReference type="GO" id="GO:0060271">
    <property type="term" value="P:cilium assembly"/>
    <property type="evidence" value="ECO:0007669"/>
    <property type="project" value="InterPro"/>
</dbReference>
<dbReference type="Gene3D" id="2.20.70.10">
    <property type="match status" value="1"/>
</dbReference>
<dbReference type="InterPro" id="IPR006594">
    <property type="entry name" value="LisH"/>
</dbReference>
<dbReference type="Proteomes" id="UP001165065">
    <property type="component" value="Unassembled WGS sequence"/>
</dbReference>
<dbReference type="AlphaFoldDB" id="A0A9W7LCG0"/>
<dbReference type="Pfam" id="PF23138">
    <property type="entry name" value="CTLH_Armc9"/>
    <property type="match status" value="1"/>
</dbReference>
<evidence type="ECO:0000256" key="2">
    <source>
        <dbReference type="SAM" id="MobiDB-lite"/>
    </source>
</evidence>
<feature type="domain" description="WW" evidence="3">
    <location>
        <begin position="928"/>
        <end position="962"/>
    </location>
</feature>
<dbReference type="GO" id="GO:0097542">
    <property type="term" value="C:ciliary tip"/>
    <property type="evidence" value="ECO:0007669"/>
    <property type="project" value="TreeGrafter"/>
</dbReference>
<dbReference type="PROSITE" id="PS50896">
    <property type="entry name" value="LISH"/>
    <property type="match status" value="1"/>
</dbReference>
<dbReference type="PROSITE" id="PS50020">
    <property type="entry name" value="WW_DOMAIN_2"/>
    <property type="match status" value="1"/>
</dbReference>
<dbReference type="InterPro" id="IPR040369">
    <property type="entry name" value="ARMC9"/>
</dbReference>
<protein>
    <recommendedName>
        <fullName evidence="3">WW domain-containing protein</fullName>
    </recommendedName>
</protein>
<name>A0A9W7LCG0_9STRA</name>
<feature type="compositionally biased region" description="Acidic residues" evidence="2">
    <location>
        <begin position="31"/>
        <end position="41"/>
    </location>
</feature>
<keyword evidence="5" id="KW-1185">Reference proteome</keyword>
<accession>A0A9W7LCG0</accession>
<evidence type="ECO:0000259" key="3">
    <source>
        <dbReference type="PROSITE" id="PS50020"/>
    </source>
</evidence>
<keyword evidence="1" id="KW-0175">Coiled coil</keyword>
<evidence type="ECO:0000256" key="1">
    <source>
        <dbReference type="SAM" id="Coils"/>
    </source>
</evidence>
<dbReference type="OrthoDB" id="538223at2759"/>
<dbReference type="SMART" id="SM00456">
    <property type="entry name" value="WW"/>
    <property type="match status" value="1"/>
</dbReference>
<proteinExistence type="predicted"/>
<dbReference type="InterPro" id="IPR036020">
    <property type="entry name" value="WW_dom_sf"/>
</dbReference>
<feature type="coiled-coil region" evidence="1">
    <location>
        <begin position="156"/>
        <end position="213"/>
    </location>
</feature>
<evidence type="ECO:0000313" key="5">
    <source>
        <dbReference type="Proteomes" id="UP001165065"/>
    </source>
</evidence>
<organism evidence="4 5">
    <name type="scientific">Triparma columacea</name>
    <dbReference type="NCBI Taxonomy" id="722753"/>
    <lineage>
        <taxon>Eukaryota</taxon>
        <taxon>Sar</taxon>
        <taxon>Stramenopiles</taxon>
        <taxon>Ochrophyta</taxon>
        <taxon>Bolidophyceae</taxon>
        <taxon>Parmales</taxon>
        <taxon>Triparmaceae</taxon>
        <taxon>Triparma</taxon>
    </lineage>
</organism>
<evidence type="ECO:0000313" key="4">
    <source>
        <dbReference type="EMBL" id="GMI45474.1"/>
    </source>
</evidence>
<dbReference type="SUPFAM" id="SSF51045">
    <property type="entry name" value="WW domain"/>
    <property type="match status" value="1"/>
</dbReference>
<dbReference type="InterPro" id="IPR056327">
    <property type="entry name" value="ARMC9_CTLH-like_dom"/>
</dbReference>
<dbReference type="GO" id="GO:0036064">
    <property type="term" value="C:ciliary basal body"/>
    <property type="evidence" value="ECO:0007669"/>
    <property type="project" value="InterPro"/>
</dbReference>
<sequence length="976" mass="106077">MSAEQLAAETVASVTKEALASPRLSPRNDENADDDFIEGDDLSVMSQSRPGTPKTEPTGNVNAGNASNLDTASEVRDLDPIPDAVIVEEKVEQGAPPSTGTEGPTVAGVDDAVGASAAIPDVHVPDAGVSGEEEKKEDVAAPNPLLSSSEASKSNEELLKGKLEAALKRAADAEAEVVRRSEEMAALQLDYKKLKLLEEKEHVELERAEVSNEILAQDLQEQKVHEQELKSIDRFLEDIAVEMTDEKLTSTITELVEEYLVFCDYRNTADCFAAEARCNRFKPTFGYNSERTAIERAVAAKNSLLESFVAGDETAFFSTWSSSVPPHLVSTSKANKTLKFKLHVYFATHALKKRIAYDPDSPFPCSADETEALESLKGFLHDASDDSEIMEEPSLFPFFALSSISHPHTNPSFVSPESTTAIFADDTLSGDGTLLSNIWTINLKEELLLFCDNRLPLVSPPKLVTLFQAFHKWESSLKDHVLEGVKVSKEFGDLAVELLGQNVKLIAALAGKDPVTSTYIQNMRRFVIHKKHQMDKMMARIEPSNDLINQPPPISFKSLKKFLVAHRGETKLLGHVLHALVKRMDSAEDKEVRRHATHESATGDVLGTFDLSEQSVVLDLLSLEAGDSALKQKHDGRATYYAALMIATMAKYKVGRAYLVGEGGGERVISGLIACLRNSLEGKTCIEAGLISMVGLQRISLEGRAALENGVVLGFVSKLLASAGVSTRLPEGCFFLQKIMADSDNKQAEDALIDVDPAFVSPIKRQKTWNEEEAWKNSRAILVGYGSGLVCNISGRGDDSVGEGGGLALLKLIGVCEGVEEKQYTANLLKACYRLSKKPDARLEANEAGAVQTVESYVGRAEGKEKHMAKCVLARLKEEEGEEGGGGGGGEGGNPILNSVEEDVCFSFQKFIEGEETIHAAIDKVEGGELPPGWEEAEDPSTGLRYFYKSDGSDSLWTLPSNSDKVLEAFYLAKEK</sequence>
<dbReference type="GO" id="GO:0005814">
    <property type="term" value="C:centriole"/>
    <property type="evidence" value="ECO:0007669"/>
    <property type="project" value="TreeGrafter"/>
</dbReference>
<feature type="region of interest" description="Disordered" evidence="2">
    <location>
        <begin position="1"/>
        <end position="108"/>
    </location>
</feature>
<gene>
    <name evidence="4" type="ORF">TrCOL_g10077</name>
</gene>
<comment type="caution">
    <text evidence="4">The sequence shown here is derived from an EMBL/GenBank/DDBJ whole genome shotgun (WGS) entry which is preliminary data.</text>
</comment>
<dbReference type="EMBL" id="BRYA01000249">
    <property type="protein sequence ID" value="GMI45474.1"/>
    <property type="molecule type" value="Genomic_DNA"/>
</dbReference>
<reference evidence="5" key="1">
    <citation type="journal article" date="2023" name="Commun. Biol.">
        <title>Genome analysis of Parmales, the sister group of diatoms, reveals the evolutionary specialization of diatoms from phago-mixotrophs to photoautotrophs.</title>
        <authorList>
            <person name="Ban H."/>
            <person name="Sato S."/>
            <person name="Yoshikawa S."/>
            <person name="Yamada K."/>
            <person name="Nakamura Y."/>
            <person name="Ichinomiya M."/>
            <person name="Sato N."/>
            <person name="Blanc-Mathieu R."/>
            <person name="Endo H."/>
            <person name="Kuwata A."/>
            <person name="Ogata H."/>
        </authorList>
    </citation>
    <scope>NUCLEOTIDE SEQUENCE [LARGE SCALE GENOMIC DNA]</scope>
</reference>
<feature type="compositionally biased region" description="Polar residues" evidence="2">
    <location>
        <begin position="44"/>
        <end position="71"/>
    </location>
</feature>
<dbReference type="InterPro" id="IPR001202">
    <property type="entry name" value="WW_dom"/>
</dbReference>